<dbReference type="RefSeq" id="WP_163288618.1">
    <property type="nucleotide sequence ID" value="NZ_JAAGWY010000001.1"/>
</dbReference>
<evidence type="ECO:0000313" key="3">
    <source>
        <dbReference type="Proteomes" id="UP000474967"/>
    </source>
</evidence>
<evidence type="ECO:0000313" key="2">
    <source>
        <dbReference type="EMBL" id="NEN05397.1"/>
    </source>
</evidence>
<gene>
    <name evidence="2" type="ORF">G3T36_05880</name>
</gene>
<dbReference type="AlphaFoldDB" id="A0A6L9XVZ9"/>
<evidence type="ECO:0000259" key="1">
    <source>
        <dbReference type="Pfam" id="PF12680"/>
    </source>
</evidence>
<organism evidence="2 3">
    <name type="scientific">Leifsonia tongyongensis</name>
    <dbReference type="NCBI Taxonomy" id="1268043"/>
    <lineage>
        <taxon>Bacteria</taxon>
        <taxon>Bacillati</taxon>
        <taxon>Actinomycetota</taxon>
        <taxon>Actinomycetes</taxon>
        <taxon>Micrococcales</taxon>
        <taxon>Microbacteriaceae</taxon>
        <taxon>Leifsonia</taxon>
    </lineage>
</organism>
<dbReference type="SUPFAM" id="SSF54427">
    <property type="entry name" value="NTF2-like"/>
    <property type="match status" value="1"/>
</dbReference>
<dbReference type="InterPro" id="IPR037401">
    <property type="entry name" value="SnoaL-like"/>
</dbReference>
<proteinExistence type="predicted"/>
<dbReference type="InterPro" id="IPR032710">
    <property type="entry name" value="NTF2-like_dom_sf"/>
</dbReference>
<sequence>MSDVIEKLMAAANAHDLDAMVALFDADYRSEQPAHPARTFVGSAQVRANWQAMFEGIPDIRMELRHVAREGDTAWCEWAWSGTRTDGLPFESRGVALFQIRDDLIVAGTLYMEDVETEAIGIEDTVEGLSGKRPRPATPRPR</sequence>
<accession>A0A6L9XVZ9</accession>
<reference evidence="2 3" key="1">
    <citation type="journal article" date="2014" name="J. Microbiol.">
        <title>Diaminobutyricibacter tongyongensis gen. nov., sp. nov. and Homoserinibacter gongjuensis gen. nov., sp. nov. belong to the family Microbacteriaceae.</title>
        <authorList>
            <person name="Kim S.J."/>
            <person name="Ahn J.H."/>
            <person name="Weon H.Y."/>
            <person name="Hamada M."/>
            <person name="Suzuki K."/>
            <person name="Kwon S.W."/>
        </authorList>
    </citation>
    <scope>NUCLEOTIDE SEQUENCE [LARGE SCALE GENOMIC DNA]</scope>
    <source>
        <strain evidence="2 3">NBRC 108724</strain>
    </source>
</reference>
<name>A0A6L9XVZ9_9MICO</name>
<dbReference type="EMBL" id="JAAGWY010000001">
    <property type="protein sequence ID" value="NEN05397.1"/>
    <property type="molecule type" value="Genomic_DNA"/>
</dbReference>
<protein>
    <submittedName>
        <fullName evidence="2">Nuclear transport factor 2 family protein</fullName>
    </submittedName>
</protein>
<dbReference type="Gene3D" id="3.10.450.50">
    <property type="match status" value="1"/>
</dbReference>
<dbReference type="Pfam" id="PF12680">
    <property type="entry name" value="SnoaL_2"/>
    <property type="match status" value="1"/>
</dbReference>
<feature type="domain" description="SnoaL-like" evidence="1">
    <location>
        <begin position="5"/>
        <end position="106"/>
    </location>
</feature>
<dbReference type="Proteomes" id="UP000474967">
    <property type="component" value="Unassembled WGS sequence"/>
</dbReference>
<keyword evidence="3" id="KW-1185">Reference proteome</keyword>
<comment type="caution">
    <text evidence="2">The sequence shown here is derived from an EMBL/GenBank/DDBJ whole genome shotgun (WGS) entry which is preliminary data.</text>
</comment>